<keyword evidence="2" id="KW-1185">Reference proteome</keyword>
<proteinExistence type="predicted"/>
<name>A0AAD7IYI2_9AGAR</name>
<sequence>MLFSLPRRTSWGHPISPTEFHKFYVAPSYLSTVHTAPFITQAENEAGALKFAFWARYPAQAQGRTALSPEFLHDSVFLAAKLACVHAILIRRVHLELDATAEFDAEVALMINDDHLSAWLGLPPEEIHRWGTYIPPSWLDFVAGYVPPSSPHPAPVCLDIDESTSRCWGQHDNLSSSRWSLDPDPWQCNAPFAKPDIWSTPTDMPWRGPGVAQRARRRH</sequence>
<evidence type="ECO:0000313" key="1">
    <source>
        <dbReference type="EMBL" id="KAJ7753118.1"/>
    </source>
</evidence>
<dbReference type="EMBL" id="JARJLG010000072">
    <property type="protein sequence ID" value="KAJ7753118.1"/>
    <property type="molecule type" value="Genomic_DNA"/>
</dbReference>
<protein>
    <submittedName>
        <fullName evidence="1">Uncharacterized protein</fullName>
    </submittedName>
</protein>
<evidence type="ECO:0000313" key="2">
    <source>
        <dbReference type="Proteomes" id="UP001215280"/>
    </source>
</evidence>
<accession>A0AAD7IYI2</accession>
<dbReference type="Proteomes" id="UP001215280">
    <property type="component" value="Unassembled WGS sequence"/>
</dbReference>
<gene>
    <name evidence="1" type="ORF">DFH07DRAFT_960351</name>
</gene>
<dbReference type="AlphaFoldDB" id="A0AAD7IYI2"/>
<reference evidence="1" key="1">
    <citation type="submission" date="2023-03" db="EMBL/GenBank/DDBJ databases">
        <title>Massive genome expansion in bonnet fungi (Mycena s.s.) driven by repeated elements and novel gene families across ecological guilds.</title>
        <authorList>
            <consortium name="Lawrence Berkeley National Laboratory"/>
            <person name="Harder C.B."/>
            <person name="Miyauchi S."/>
            <person name="Viragh M."/>
            <person name="Kuo A."/>
            <person name="Thoen E."/>
            <person name="Andreopoulos B."/>
            <person name="Lu D."/>
            <person name="Skrede I."/>
            <person name="Drula E."/>
            <person name="Henrissat B."/>
            <person name="Morin E."/>
            <person name="Kohler A."/>
            <person name="Barry K."/>
            <person name="LaButti K."/>
            <person name="Morin E."/>
            <person name="Salamov A."/>
            <person name="Lipzen A."/>
            <person name="Mereny Z."/>
            <person name="Hegedus B."/>
            <person name="Baldrian P."/>
            <person name="Stursova M."/>
            <person name="Weitz H."/>
            <person name="Taylor A."/>
            <person name="Grigoriev I.V."/>
            <person name="Nagy L.G."/>
            <person name="Martin F."/>
            <person name="Kauserud H."/>
        </authorList>
    </citation>
    <scope>NUCLEOTIDE SEQUENCE</scope>
    <source>
        <strain evidence="1">CBHHK188m</strain>
    </source>
</reference>
<comment type="caution">
    <text evidence="1">The sequence shown here is derived from an EMBL/GenBank/DDBJ whole genome shotgun (WGS) entry which is preliminary data.</text>
</comment>
<organism evidence="1 2">
    <name type="scientific">Mycena maculata</name>
    <dbReference type="NCBI Taxonomy" id="230809"/>
    <lineage>
        <taxon>Eukaryota</taxon>
        <taxon>Fungi</taxon>
        <taxon>Dikarya</taxon>
        <taxon>Basidiomycota</taxon>
        <taxon>Agaricomycotina</taxon>
        <taxon>Agaricomycetes</taxon>
        <taxon>Agaricomycetidae</taxon>
        <taxon>Agaricales</taxon>
        <taxon>Marasmiineae</taxon>
        <taxon>Mycenaceae</taxon>
        <taxon>Mycena</taxon>
    </lineage>
</organism>